<dbReference type="Gene3D" id="3.10.129.10">
    <property type="entry name" value="Hotdog Thioesterase"/>
    <property type="match status" value="1"/>
</dbReference>
<comment type="similarity">
    <text evidence="1">Belongs to the 4-hydroxybenzoyl-CoA thioesterase family.</text>
</comment>
<proteinExistence type="inferred from homology"/>
<dbReference type="SUPFAM" id="SSF54637">
    <property type="entry name" value="Thioesterase/thiol ester dehydrase-isomerase"/>
    <property type="match status" value="1"/>
</dbReference>
<dbReference type="Pfam" id="PF13279">
    <property type="entry name" value="4HBT_2"/>
    <property type="match status" value="1"/>
</dbReference>
<organism evidence="3">
    <name type="scientific">Aplanochytrium stocchinoi</name>
    <dbReference type="NCBI Taxonomy" id="215587"/>
    <lineage>
        <taxon>Eukaryota</taxon>
        <taxon>Sar</taxon>
        <taxon>Stramenopiles</taxon>
        <taxon>Bigyra</taxon>
        <taxon>Labyrinthulomycetes</taxon>
        <taxon>Thraustochytrida</taxon>
        <taxon>Thraustochytriidae</taxon>
        <taxon>Aplanochytrium</taxon>
    </lineage>
</organism>
<dbReference type="GO" id="GO:0047617">
    <property type="term" value="F:fatty acyl-CoA hydrolase activity"/>
    <property type="evidence" value="ECO:0007669"/>
    <property type="project" value="TreeGrafter"/>
</dbReference>
<accession>A0A7S3PPZ3</accession>
<dbReference type="PANTHER" id="PTHR31793">
    <property type="entry name" value="4-HYDROXYBENZOYL-COA THIOESTERASE FAMILY MEMBER"/>
    <property type="match status" value="1"/>
</dbReference>
<evidence type="ECO:0000256" key="1">
    <source>
        <dbReference type="ARBA" id="ARBA00005953"/>
    </source>
</evidence>
<dbReference type="EMBL" id="HBIN01021807">
    <property type="protein sequence ID" value="CAE0446734.1"/>
    <property type="molecule type" value="Transcribed_RNA"/>
</dbReference>
<evidence type="ECO:0000313" key="3">
    <source>
        <dbReference type="EMBL" id="CAE0446734.1"/>
    </source>
</evidence>
<protein>
    <recommendedName>
        <fullName evidence="4">Thioesterase domain-containing protein</fullName>
    </recommendedName>
</protein>
<reference evidence="3" key="1">
    <citation type="submission" date="2021-01" db="EMBL/GenBank/DDBJ databases">
        <authorList>
            <person name="Corre E."/>
            <person name="Pelletier E."/>
            <person name="Niang G."/>
            <person name="Scheremetjew M."/>
            <person name="Finn R."/>
            <person name="Kale V."/>
            <person name="Holt S."/>
            <person name="Cochrane G."/>
            <person name="Meng A."/>
            <person name="Brown T."/>
            <person name="Cohen L."/>
        </authorList>
    </citation>
    <scope>NUCLEOTIDE SEQUENCE</scope>
    <source>
        <strain evidence="3">GSBS06</strain>
    </source>
</reference>
<dbReference type="AlphaFoldDB" id="A0A7S3PPZ3"/>
<keyword evidence="2" id="KW-0378">Hydrolase</keyword>
<evidence type="ECO:0000256" key="2">
    <source>
        <dbReference type="ARBA" id="ARBA00022801"/>
    </source>
</evidence>
<dbReference type="PANTHER" id="PTHR31793:SF27">
    <property type="entry name" value="NOVEL THIOESTERASE SUPERFAMILY DOMAIN AND SAPOSIN A-TYPE DOMAIN CONTAINING PROTEIN (0610012H03RIK)"/>
    <property type="match status" value="1"/>
</dbReference>
<dbReference type="CDD" id="cd00586">
    <property type="entry name" value="4HBT"/>
    <property type="match status" value="1"/>
</dbReference>
<dbReference type="InterPro" id="IPR050563">
    <property type="entry name" value="4-hydroxybenzoyl-CoA_TE"/>
</dbReference>
<dbReference type="InterPro" id="IPR029069">
    <property type="entry name" value="HotDog_dom_sf"/>
</dbReference>
<gene>
    <name evidence="3" type="ORF">ASTO00021_LOCUS16725</name>
</gene>
<sequence>MAYYALRTKSSLLTLTLSMSRRGQHVRWLSGVKNLPTRENYAHFVKLQTRWNDMDSFSHINNVIYYQFMDDAVNKHLLDNNIGIEHTRFVASSSCNYLKPLTYPGDIDVGLRVSKLGNSSVTYDIGIFGSEESTPAAQGRYVHVYIDNKTENPTPIQGKVRDVLSALSNGET</sequence>
<evidence type="ECO:0008006" key="4">
    <source>
        <dbReference type="Google" id="ProtNLM"/>
    </source>
</evidence>
<name>A0A7S3PPZ3_9STRA</name>